<feature type="transmembrane region" description="Helical" evidence="9">
    <location>
        <begin position="24"/>
        <end position="45"/>
    </location>
</feature>
<organism evidence="10">
    <name type="scientific">Zea mays</name>
    <name type="common">Maize</name>
    <dbReference type="NCBI Taxonomy" id="4577"/>
    <lineage>
        <taxon>Eukaryota</taxon>
        <taxon>Viridiplantae</taxon>
        <taxon>Streptophyta</taxon>
        <taxon>Embryophyta</taxon>
        <taxon>Tracheophyta</taxon>
        <taxon>Spermatophyta</taxon>
        <taxon>Magnoliopsida</taxon>
        <taxon>Liliopsida</taxon>
        <taxon>Poales</taxon>
        <taxon>Poaceae</taxon>
        <taxon>PACMAD clade</taxon>
        <taxon>Panicoideae</taxon>
        <taxon>Andropogonodae</taxon>
        <taxon>Andropogoneae</taxon>
        <taxon>Tripsacinae</taxon>
        <taxon>Zea</taxon>
    </lineage>
</organism>
<proteinExistence type="inferred from homology"/>
<dbReference type="GO" id="GO:0016020">
    <property type="term" value="C:membrane"/>
    <property type="evidence" value="ECO:0007669"/>
    <property type="project" value="UniProtKB-SubCell"/>
</dbReference>
<protein>
    <submittedName>
        <fullName evidence="10">UDP-galactose/UDP-glucose transporter 5</fullName>
    </submittedName>
</protein>
<name>A0A1D6FVL5_MAIZE</name>
<keyword evidence="6 9" id="KW-1133">Transmembrane helix</keyword>
<keyword evidence="5 9" id="KW-0812">Transmembrane</keyword>
<evidence type="ECO:0000256" key="6">
    <source>
        <dbReference type="ARBA" id="ARBA00022989"/>
    </source>
</evidence>
<evidence type="ECO:0000256" key="2">
    <source>
        <dbReference type="ARBA" id="ARBA00008349"/>
    </source>
</evidence>
<dbReference type="FunCoup" id="A0A1D6FVL5">
    <property type="interactions" value="862"/>
</dbReference>
<dbReference type="InParanoid" id="A0A1D6FVL5"/>
<dbReference type="EMBL" id="CM000784">
    <property type="protein sequence ID" value="AQK95483.1"/>
    <property type="molecule type" value="Genomic_DNA"/>
</dbReference>
<dbReference type="ExpressionAtlas" id="A0A1D6FVL5">
    <property type="expression patterns" value="baseline and differential"/>
</dbReference>
<comment type="subcellular location">
    <subcellularLocation>
        <location evidence="1">Membrane</location>
        <topology evidence="1">Multi-pass membrane protein</topology>
    </subcellularLocation>
</comment>
<dbReference type="PANTHER" id="PTHR10778:SF13">
    <property type="entry name" value="ADENOSINE 3'-PHOSPHO 5'-PHOSPHOSULFATE TRANSPORTER 1"/>
    <property type="match status" value="1"/>
</dbReference>
<evidence type="ECO:0000256" key="9">
    <source>
        <dbReference type="SAM" id="Phobius"/>
    </source>
</evidence>
<feature type="transmembrane region" description="Helical" evidence="9">
    <location>
        <begin position="317"/>
        <end position="335"/>
    </location>
</feature>
<reference evidence="10" key="1">
    <citation type="submission" date="2015-12" db="EMBL/GenBank/DDBJ databases">
        <title>Update maize B73 reference genome by single molecule sequencing technologies.</title>
        <authorList>
            <consortium name="Maize Genome Sequencing Project"/>
            <person name="Ware D."/>
        </authorList>
    </citation>
    <scope>NUCLEOTIDE SEQUENCE</scope>
    <source>
        <tissue evidence="10">Seedling</tissue>
    </source>
</reference>
<feature type="compositionally biased region" description="Low complexity" evidence="8">
    <location>
        <begin position="344"/>
        <end position="359"/>
    </location>
</feature>
<feature type="transmembrane region" description="Helical" evidence="9">
    <location>
        <begin position="159"/>
        <end position="178"/>
    </location>
</feature>
<comment type="similarity">
    <text evidence="2">Belongs to the nucleotide-sugar transporter family. UDP-galactose:UMP antiporter (TC 2.A.7.11) subfamily.</text>
</comment>
<feature type="transmembrane region" description="Helical" evidence="9">
    <location>
        <begin position="190"/>
        <end position="207"/>
    </location>
</feature>
<feature type="transmembrane region" description="Helical" evidence="9">
    <location>
        <begin position="265"/>
        <end position="283"/>
    </location>
</feature>
<evidence type="ECO:0000256" key="1">
    <source>
        <dbReference type="ARBA" id="ARBA00004141"/>
    </source>
</evidence>
<dbReference type="Pfam" id="PF08449">
    <property type="entry name" value="UAA"/>
    <property type="match status" value="1"/>
</dbReference>
<sequence length="359" mass="40278">MADEAAPRLLPVAADRDKDDRRRWAARCGFAVLGIMSTLLVYGVLQEKIMRVPYGVEKEFFRYSLFLVFCNRITTSMVSAMVLLASKKSLDPVAPLHKYGVVSISNILTTTCQYEVNNFFQALKYVSFPVQTLAKCAKMIPVMIWGTIIMRKKYVAKDYFFSVVVTMGCALFILYPASMDVSPFNKGRESTIWGVSLMLGYLGFDGFTSTFQDKLFKGYDMEIHNQIFYTTVCSCLLSLSGLILQNHLIPAVDFMFRHPDCFSDVVILSSVATASQFFISYTIRTFGALTFATIMTTRQLVSILLSCIWFVHPLSWMQWVGAAIVFVALYTKSFLRSKPQKLAGSSPPRGSSPNPVSNS</sequence>
<keyword evidence="7 9" id="KW-0472">Membrane</keyword>
<evidence type="ECO:0000256" key="8">
    <source>
        <dbReference type="SAM" id="MobiDB-lite"/>
    </source>
</evidence>
<dbReference type="AlphaFoldDB" id="A0A1D6FVL5"/>
<evidence type="ECO:0000313" key="10">
    <source>
        <dbReference type="EMBL" id="AQK95483.1"/>
    </source>
</evidence>
<feature type="transmembrane region" description="Helical" evidence="9">
    <location>
        <begin position="227"/>
        <end position="245"/>
    </location>
</feature>
<dbReference type="SUPFAM" id="SSF103481">
    <property type="entry name" value="Multidrug resistance efflux transporter EmrE"/>
    <property type="match status" value="1"/>
</dbReference>
<dbReference type="InterPro" id="IPR037185">
    <property type="entry name" value="EmrE-like"/>
</dbReference>
<gene>
    <name evidence="10" type="ORF">ZEAMMB73_Zm00001d011038</name>
</gene>
<evidence type="ECO:0000256" key="4">
    <source>
        <dbReference type="ARBA" id="ARBA00022449"/>
    </source>
</evidence>
<evidence type="ECO:0000256" key="3">
    <source>
        <dbReference type="ARBA" id="ARBA00022448"/>
    </source>
</evidence>
<keyword evidence="3" id="KW-0813">Transport</keyword>
<feature type="region of interest" description="Disordered" evidence="8">
    <location>
        <begin position="339"/>
        <end position="359"/>
    </location>
</feature>
<dbReference type="InterPro" id="IPR013657">
    <property type="entry name" value="SCL35B1-4/HUT1"/>
</dbReference>
<dbReference type="PANTHER" id="PTHR10778">
    <property type="entry name" value="SOLUTE CARRIER FAMILY 35 MEMBER B"/>
    <property type="match status" value="1"/>
</dbReference>
<accession>A0A1D6FVL5</accession>
<evidence type="ECO:0000256" key="5">
    <source>
        <dbReference type="ARBA" id="ARBA00022692"/>
    </source>
</evidence>
<keyword evidence="4" id="KW-0050">Antiport</keyword>
<keyword evidence="10" id="KW-0762">Sugar transport</keyword>
<feature type="transmembrane region" description="Helical" evidence="9">
    <location>
        <begin position="65"/>
        <end position="85"/>
    </location>
</feature>
<evidence type="ECO:0000256" key="7">
    <source>
        <dbReference type="ARBA" id="ARBA00023136"/>
    </source>
</evidence>
<dbReference type="GO" id="GO:0015297">
    <property type="term" value="F:antiporter activity"/>
    <property type="evidence" value="ECO:0007669"/>
    <property type="project" value="UniProtKB-KW"/>
</dbReference>